<dbReference type="GeneID" id="110145549"/>
<dbReference type="KEGG" id="ovr:110145549"/>
<dbReference type="Pfam" id="PF15073">
    <property type="entry name" value="SPATA48"/>
    <property type="match status" value="1"/>
</dbReference>
<keyword evidence="2" id="KW-1185">Reference proteome</keyword>
<protein>
    <submittedName>
        <fullName evidence="3">Protein SPMIP7 isoform X1</fullName>
    </submittedName>
</protein>
<dbReference type="InterPro" id="IPR027867">
    <property type="entry name" value="SPATA48"/>
</dbReference>
<name>A0A6J0YIS7_ODOVR</name>
<dbReference type="InParanoid" id="A0A6J0YIS7"/>
<evidence type="ECO:0000313" key="3">
    <source>
        <dbReference type="RefSeq" id="XP_020761558.2"/>
    </source>
</evidence>
<accession>A0A6J0YIS7</accession>
<dbReference type="PANTHER" id="PTHR34759:SF1">
    <property type="entry name" value="SPERMATOGENESIS-ASSOCIATED PROTEIN 48"/>
    <property type="match status" value="1"/>
</dbReference>
<evidence type="ECO:0000256" key="1">
    <source>
        <dbReference type="SAM" id="MobiDB-lite"/>
    </source>
</evidence>
<proteinExistence type="predicted"/>
<dbReference type="PANTHER" id="PTHR34759">
    <property type="entry name" value="SPERMATOGENESIS-ASSOCIATED PROTEIN 48"/>
    <property type="match status" value="1"/>
</dbReference>
<dbReference type="RefSeq" id="XP_020761558.2">
    <property type="nucleotide sequence ID" value="XM_020905899.2"/>
</dbReference>
<organism evidence="2 3">
    <name type="scientific">Odocoileus virginianus</name>
    <name type="common">White-tailed deer</name>
    <dbReference type="NCBI Taxonomy" id="9874"/>
    <lineage>
        <taxon>Eukaryota</taxon>
        <taxon>Metazoa</taxon>
        <taxon>Chordata</taxon>
        <taxon>Craniata</taxon>
        <taxon>Vertebrata</taxon>
        <taxon>Euteleostomi</taxon>
        <taxon>Mammalia</taxon>
        <taxon>Eutheria</taxon>
        <taxon>Laurasiatheria</taxon>
        <taxon>Artiodactyla</taxon>
        <taxon>Ruminantia</taxon>
        <taxon>Pecora</taxon>
        <taxon>Cervidae</taxon>
        <taxon>Odocoileinae</taxon>
        <taxon>Odocoileus</taxon>
    </lineage>
</organism>
<evidence type="ECO:0000313" key="2">
    <source>
        <dbReference type="Proteomes" id="UP001652640"/>
    </source>
</evidence>
<reference evidence="3" key="2">
    <citation type="submission" date="2025-08" db="UniProtKB">
        <authorList>
            <consortium name="RefSeq"/>
        </authorList>
    </citation>
    <scope>IDENTIFICATION</scope>
    <source>
        <tissue evidence="3">Tongue muscle</tissue>
    </source>
</reference>
<gene>
    <name evidence="3" type="primary">SPMIP7</name>
</gene>
<reference evidence="2" key="1">
    <citation type="journal article" date="2022" name="J. Hered.">
        <title>A De Novo Chromosome-Level Genome Assembly of the White-Tailed Deer, Odocoileus Virginianus.</title>
        <authorList>
            <person name="London E.W."/>
            <person name="Roca A.L."/>
            <person name="Novakofski J.E."/>
            <person name="Mateus-Pinilla N.E."/>
        </authorList>
    </citation>
    <scope>NUCLEOTIDE SEQUENCE [LARGE SCALE GENOMIC DNA]</scope>
</reference>
<dbReference type="AlphaFoldDB" id="A0A6J0YIS7"/>
<dbReference type="OrthoDB" id="5983862at2759"/>
<dbReference type="GO" id="GO:0007283">
    <property type="term" value="P:spermatogenesis"/>
    <property type="evidence" value="ECO:0007669"/>
    <property type="project" value="TreeGrafter"/>
</dbReference>
<dbReference type="Proteomes" id="UP001652640">
    <property type="component" value="Chromosome 1"/>
</dbReference>
<feature type="region of interest" description="Disordered" evidence="1">
    <location>
        <begin position="194"/>
        <end position="222"/>
    </location>
</feature>
<sequence>MDTYSQLIPGKISISEGSFLSRTKAVENRDYPHYCALLRKLNMPFVKGVEDRHDYGRMEKKCNPTFLKFHPYPPSVLPDYHLHYPYPPPYGPDYPLFPLRDDVPLHDACSGFLSPGGDADLKPGVGRTIPSLVDFSDVKPQHRVPRPDTGFQTTLKRKTILLEELKQDRRWNSRAVPDISIRARLVGWTSPLKVTPSQPHHGEHSINHPYTFDEEATSTDNGEQLLQSNKKYSAKDSFYKSSTQKAYEMVPWDKMLPPKLDPEETTVEKAADPVSHCFILKRYEGLPAITQMVGGLWDRFQTRSFLAPVKPVNLFPLFSQPVLIPSGQRKGGILQCLEMFFCFCQNISLRVSPSSRSKYIPHYTGCVQSTNADDIDNPCGDITSLAQPRSSEILYTNSSRSANIPGYTGKVHFTATHPANSDRPSTTPSPDSEVHHVLGKGMAVDLFRHQGPLSRMVTTVMPYNPFNKKDKETMSY</sequence>